<evidence type="ECO:0000256" key="3">
    <source>
        <dbReference type="ARBA" id="ARBA00022630"/>
    </source>
</evidence>
<dbReference type="SUPFAM" id="SSF52343">
    <property type="entry name" value="Ferredoxin reductase-like, C-terminal NADP-linked domain"/>
    <property type="match status" value="1"/>
</dbReference>
<evidence type="ECO:0000256" key="5">
    <source>
        <dbReference type="ARBA" id="ARBA00023002"/>
    </source>
</evidence>
<evidence type="ECO:0000256" key="6">
    <source>
        <dbReference type="PIRSR" id="PIRSR601834-1"/>
    </source>
</evidence>
<comment type="similarity">
    <text evidence="2">Belongs to the flavoprotein pyridine nucleotide cytochrome reductase family.</text>
</comment>
<dbReference type="Gene3D" id="3.40.50.80">
    <property type="entry name" value="Nucleotide-binding domain of ferredoxin-NADP reductase (FNR) module"/>
    <property type="match status" value="1"/>
</dbReference>
<evidence type="ECO:0000256" key="7">
    <source>
        <dbReference type="SAM" id="Phobius"/>
    </source>
</evidence>
<dbReference type="OrthoDB" id="432685at2759"/>
<dbReference type="STRING" id="2020962.A0A2N1JDX3"/>
<dbReference type="PANTHER" id="PTHR19370">
    <property type="entry name" value="NADH-CYTOCHROME B5 REDUCTASE"/>
    <property type="match status" value="1"/>
</dbReference>
<evidence type="ECO:0000256" key="2">
    <source>
        <dbReference type="ARBA" id="ARBA00006105"/>
    </source>
</evidence>
<feature type="transmembrane region" description="Helical" evidence="7">
    <location>
        <begin position="29"/>
        <end position="50"/>
    </location>
</feature>
<dbReference type="SUPFAM" id="SSF63380">
    <property type="entry name" value="Riboflavin synthase domain-like"/>
    <property type="match status" value="1"/>
</dbReference>
<keyword evidence="4 6" id="KW-0274">FAD</keyword>
<dbReference type="InterPro" id="IPR001834">
    <property type="entry name" value="CBR-like"/>
</dbReference>
<evidence type="ECO:0000259" key="8">
    <source>
        <dbReference type="PROSITE" id="PS51384"/>
    </source>
</evidence>
<dbReference type="AlphaFoldDB" id="A0A2N1JDX3"/>
<feature type="binding site" evidence="6">
    <location>
        <position position="140"/>
    </location>
    <ligand>
        <name>FAD</name>
        <dbReference type="ChEBI" id="CHEBI:57692"/>
    </ligand>
</feature>
<dbReference type="PANTHER" id="PTHR19370:SF184">
    <property type="entry name" value="NADH-CYTOCHROME B5 REDUCTASE-LIKE"/>
    <property type="match status" value="1"/>
</dbReference>
<dbReference type="Gene3D" id="2.40.30.10">
    <property type="entry name" value="Translation factors"/>
    <property type="match status" value="1"/>
</dbReference>
<name>A0A2N1JDX3_9BASI</name>
<keyword evidence="3 6" id="KW-0285">Flavoprotein</keyword>
<evidence type="ECO:0000313" key="9">
    <source>
        <dbReference type="EMBL" id="PKI84749.1"/>
    </source>
</evidence>
<keyword evidence="7" id="KW-1133">Transmembrane helix</keyword>
<protein>
    <recommendedName>
        <fullName evidence="8">FAD-binding FR-type domain-containing protein</fullName>
    </recommendedName>
</protein>
<dbReference type="InterPro" id="IPR017927">
    <property type="entry name" value="FAD-bd_FR_type"/>
</dbReference>
<dbReference type="InterPro" id="IPR017938">
    <property type="entry name" value="Riboflavin_synthase-like_b-brl"/>
</dbReference>
<dbReference type="InterPro" id="IPR008333">
    <property type="entry name" value="Cbr1-like_FAD-bd_dom"/>
</dbReference>
<evidence type="ECO:0000256" key="4">
    <source>
        <dbReference type="ARBA" id="ARBA00022827"/>
    </source>
</evidence>
<dbReference type="PROSITE" id="PS51384">
    <property type="entry name" value="FAD_FR"/>
    <property type="match status" value="1"/>
</dbReference>
<reference evidence="9 10" key="1">
    <citation type="submission" date="2017-10" db="EMBL/GenBank/DDBJ databases">
        <title>A novel species of cold-tolerant Malassezia isolated from bats.</title>
        <authorList>
            <person name="Lorch J.M."/>
            <person name="Palmer J.M."/>
            <person name="Vanderwolf K.J."/>
            <person name="Schmidt K.Z."/>
            <person name="Verant M.L."/>
            <person name="Weller T.J."/>
            <person name="Blehert D.S."/>
        </authorList>
    </citation>
    <scope>NUCLEOTIDE SEQUENCE [LARGE SCALE GENOMIC DNA]</scope>
    <source>
        <strain evidence="9 10">NWHC:44797-103</strain>
    </source>
</reference>
<feature type="binding site" evidence="6">
    <location>
        <position position="159"/>
    </location>
    <ligand>
        <name>FAD</name>
        <dbReference type="ChEBI" id="CHEBI:57692"/>
    </ligand>
</feature>
<proteinExistence type="inferred from homology"/>
<dbReference type="Pfam" id="PF00970">
    <property type="entry name" value="FAD_binding_6"/>
    <property type="match status" value="1"/>
</dbReference>
<sequence>MLGQRTALRCHAPRAARPYSTEAAARLQLWHVSGVATLGLVCAAATWYFLAPATPAEPAPDCYAPLQLVASGTLPSPGSQKFDVNDMNVHRYMLLRSQHASGVSREIAGPFAADAHDPRRLLAIYSYYIQEPSLQIERPYTPLSLFSRNDPSTLLFLYKRYASGEVSRYLNRLPPGASVRIRGPIPTWYLSRNTPIPNEIVMIVAGTGICTATQLLSNVFGTAQDRHALHAATPKITVLYAAQALDTLELLPELAKYEARFPDHVRIGLWSESVAPGTGTLSAPASEPISARVDALLGRHKSWWNVFGQASAPNRYALTLENTKSLPLVHGRIGKDDLARWCEPGKPGERIVLVCGPDGIKGN</sequence>
<evidence type="ECO:0000313" key="10">
    <source>
        <dbReference type="Proteomes" id="UP000232875"/>
    </source>
</evidence>
<keyword evidence="7" id="KW-0472">Membrane</keyword>
<organism evidence="9 10">
    <name type="scientific">Malassezia vespertilionis</name>
    <dbReference type="NCBI Taxonomy" id="2020962"/>
    <lineage>
        <taxon>Eukaryota</taxon>
        <taxon>Fungi</taxon>
        <taxon>Dikarya</taxon>
        <taxon>Basidiomycota</taxon>
        <taxon>Ustilaginomycotina</taxon>
        <taxon>Malasseziomycetes</taxon>
        <taxon>Malasseziales</taxon>
        <taxon>Malasseziaceae</taxon>
        <taxon>Malassezia</taxon>
    </lineage>
</organism>
<feature type="binding site" evidence="6">
    <location>
        <position position="157"/>
    </location>
    <ligand>
        <name>FAD</name>
        <dbReference type="ChEBI" id="CHEBI:57692"/>
    </ligand>
</feature>
<dbReference type="CDD" id="cd06183">
    <property type="entry name" value="cyt_b5_reduct_like"/>
    <property type="match status" value="1"/>
</dbReference>
<keyword evidence="5" id="KW-0560">Oxidoreductase</keyword>
<evidence type="ECO:0000256" key="1">
    <source>
        <dbReference type="ARBA" id="ARBA00001974"/>
    </source>
</evidence>
<keyword evidence="10" id="KW-1185">Reference proteome</keyword>
<dbReference type="GO" id="GO:0016491">
    <property type="term" value="F:oxidoreductase activity"/>
    <property type="evidence" value="ECO:0007669"/>
    <property type="project" value="UniProtKB-KW"/>
</dbReference>
<dbReference type="EMBL" id="KZ454988">
    <property type="protein sequence ID" value="PKI84749.1"/>
    <property type="molecule type" value="Genomic_DNA"/>
</dbReference>
<feature type="binding site" evidence="6">
    <location>
        <position position="167"/>
    </location>
    <ligand>
        <name>FAD</name>
        <dbReference type="ChEBI" id="CHEBI:57692"/>
    </ligand>
</feature>
<feature type="domain" description="FAD-binding FR-type" evidence="8">
    <location>
        <begin position="16"/>
        <end position="191"/>
    </location>
</feature>
<comment type="cofactor">
    <cofactor evidence="1 6">
        <name>FAD</name>
        <dbReference type="ChEBI" id="CHEBI:57692"/>
    </cofactor>
</comment>
<keyword evidence="7" id="KW-0812">Transmembrane</keyword>
<feature type="binding site" evidence="6">
    <location>
        <position position="139"/>
    </location>
    <ligand>
        <name>FAD</name>
        <dbReference type="ChEBI" id="CHEBI:57692"/>
    </ligand>
</feature>
<accession>A0A2N1JDX3</accession>
<feature type="binding site" evidence="6">
    <location>
        <position position="166"/>
    </location>
    <ligand>
        <name>FAD</name>
        <dbReference type="ChEBI" id="CHEBI:57692"/>
    </ligand>
</feature>
<dbReference type="Proteomes" id="UP000232875">
    <property type="component" value="Unassembled WGS sequence"/>
</dbReference>
<gene>
    <name evidence="9" type="ORF">MVES_001080</name>
</gene>
<feature type="binding site" evidence="6">
    <location>
        <position position="138"/>
    </location>
    <ligand>
        <name>FAD</name>
        <dbReference type="ChEBI" id="CHEBI:57692"/>
    </ligand>
</feature>
<dbReference type="InterPro" id="IPR039261">
    <property type="entry name" value="FNR_nucleotide-bd"/>
</dbReference>